<dbReference type="GO" id="GO:0003676">
    <property type="term" value="F:nucleic acid binding"/>
    <property type="evidence" value="ECO:0007669"/>
    <property type="project" value="InterPro"/>
</dbReference>
<dbReference type="InterPro" id="IPR029063">
    <property type="entry name" value="SAM-dependent_MTases_sf"/>
</dbReference>
<protein>
    <recommendedName>
        <fullName evidence="5">Release factor glutamine methyltransferase</fullName>
        <shortName evidence="5">RF MTase</shortName>
        <ecNumber evidence="5">2.1.1.297</ecNumber>
    </recommendedName>
    <alternativeName>
        <fullName evidence="5">N5-glutamine methyltransferase PrmC</fullName>
    </alternativeName>
    <alternativeName>
        <fullName evidence="5">Protein-(glutamine-N5) MTase PrmC</fullName>
    </alternativeName>
    <alternativeName>
        <fullName evidence="5">Protein-glutamine N-methyltransferase PrmC</fullName>
    </alternativeName>
</protein>
<dbReference type="AlphaFoldDB" id="A0A4R3LB97"/>
<evidence type="ECO:0000259" key="6">
    <source>
        <dbReference type="Pfam" id="PF05175"/>
    </source>
</evidence>
<evidence type="ECO:0000256" key="1">
    <source>
        <dbReference type="ARBA" id="ARBA00022603"/>
    </source>
</evidence>
<dbReference type="InterPro" id="IPR050320">
    <property type="entry name" value="N5-glutamine_MTase"/>
</dbReference>
<reference evidence="8 9" key="1">
    <citation type="submission" date="2019-03" db="EMBL/GenBank/DDBJ databases">
        <title>Genomic Encyclopedia of Type Strains, Phase IV (KMG-IV): sequencing the most valuable type-strain genomes for metagenomic binning, comparative biology and taxonomic classification.</title>
        <authorList>
            <person name="Goeker M."/>
        </authorList>
    </citation>
    <scope>NUCLEOTIDE SEQUENCE [LARGE SCALE GENOMIC DNA]</scope>
    <source>
        <strain evidence="8 9">DSM 45707</strain>
    </source>
</reference>
<dbReference type="PROSITE" id="PS00092">
    <property type="entry name" value="N6_MTASE"/>
    <property type="match status" value="1"/>
</dbReference>
<dbReference type="InterPro" id="IPR007848">
    <property type="entry name" value="Small_mtfrase_dom"/>
</dbReference>
<dbReference type="Gene3D" id="1.10.8.10">
    <property type="entry name" value="DNA helicase RuvA subunit, C-terminal domain"/>
    <property type="match status" value="1"/>
</dbReference>
<dbReference type="InterPro" id="IPR019874">
    <property type="entry name" value="RF_methyltr_PrmC"/>
</dbReference>
<comment type="caution">
    <text evidence="5">Lacks conserved residue(s) required for the propagation of feature annotation.</text>
</comment>
<sequence length="295" mass="33301">MFEPQPIRIREAYQQASSFLAQKGIDSPTFEAELLMRRLLQIDRTHFFMKLDEPFPVELQSRWDEWLQRRGVGEPIQYILGDQEFFGRLFEVNPSVLIPRPETEILIETVLTTADQLWSQEPLHVVDVGTGSGAIAVTLAAERPHWKVTAIDISLSALEIAQKNATKHGVREQITWIHGEYLHPLSTNTPVDICVSNPPYIPTDVVPTLEKQVAQYEPLLALDGGVDGLEPYRVLTKQLAQWKAKKQLICFEIGSEQGQAVSSWVSQISLEMTVQVKQDLAGRDRVVVGYCNSNI</sequence>
<keyword evidence="1 5" id="KW-0489">Methyltransferase</keyword>
<dbReference type="InterPro" id="IPR002052">
    <property type="entry name" value="DNA_methylase_N6_adenine_CS"/>
</dbReference>
<dbReference type="CDD" id="cd02440">
    <property type="entry name" value="AdoMet_MTases"/>
    <property type="match status" value="1"/>
</dbReference>
<keyword evidence="3 5" id="KW-0949">S-adenosyl-L-methionine</keyword>
<dbReference type="Gene3D" id="3.40.50.150">
    <property type="entry name" value="Vaccinia Virus protein VP39"/>
    <property type="match status" value="1"/>
</dbReference>
<feature type="binding site" evidence="5">
    <location>
        <position position="152"/>
    </location>
    <ligand>
        <name>S-adenosyl-L-methionine</name>
        <dbReference type="ChEBI" id="CHEBI:59789"/>
    </ligand>
</feature>
<feature type="domain" description="Methyltransferase small" evidence="6">
    <location>
        <begin position="121"/>
        <end position="200"/>
    </location>
</feature>
<dbReference type="Pfam" id="PF05175">
    <property type="entry name" value="MTS"/>
    <property type="match status" value="1"/>
</dbReference>
<dbReference type="PANTHER" id="PTHR18895">
    <property type="entry name" value="HEMK METHYLTRANSFERASE"/>
    <property type="match status" value="1"/>
</dbReference>
<gene>
    <name evidence="5" type="primary">prmC</name>
    <name evidence="8" type="ORF">EDD58_102148</name>
</gene>
<keyword evidence="2 5" id="KW-0808">Transferase</keyword>
<accession>A0A4R3LB97</accession>
<proteinExistence type="inferred from homology"/>
<keyword evidence="9" id="KW-1185">Reference proteome</keyword>
<evidence type="ECO:0000256" key="2">
    <source>
        <dbReference type="ARBA" id="ARBA00022679"/>
    </source>
</evidence>
<feature type="binding site" evidence="5">
    <location>
        <begin position="197"/>
        <end position="200"/>
    </location>
    <ligand>
        <name>substrate</name>
    </ligand>
</feature>
<dbReference type="GO" id="GO:0102559">
    <property type="term" value="F:peptide chain release factor N(5)-glutamine methyltransferase activity"/>
    <property type="evidence" value="ECO:0007669"/>
    <property type="project" value="UniProtKB-EC"/>
</dbReference>
<feature type="binding site" evidence="5">
    <location>
        <begin position="129"/>
        <end position="133"/>
    </location>
    <ligand>
        <name>S-adenosyl-L-methionine</name>
        <dbReference type="ChEBI" id="CHEBI:59789"/>
    </ligand>
</feature>
<dbReference type="NCBIfam" id="TIGR03534">
    <property type="entry name" value="RF_mod_PrmC"/>
    <property type="match status" value="1"/>
</dbReference>
<evidence type="ECO:0000256" key="4">
    <source>
        <dbReference type="ARBA" id="ARBA00048391"/>
    </source>
</evidence>
<evidence type="ECO:0000313" key="9">
    <source>
        <dbReference type="Proteomes" id="UP000294937"/>
    </source>
</evidence>
<dbReference type="Proteomes" id="UP000294937">
    <property type="component" value="Unassembled WGS sequence"/>
</dbReference>
<evidence type="ECO:0000259" key="7">
    <source>
        <dbReference type="Pfam" id="PF17827"/>
    </source>
</evidence>
<dbReference type="PANTHER" id="PTHR18895:SF74">
    <property type="entry name" value="MTRF1L RELEASE FACTOR GLUTAMINE METHYLTRANSFERASE"/>
    <property type="match status" value="1"/>
</dbReference>
<comment type="function">
    <text evidence="5">Methylates the class 1 translation termination release factors RF1/PrfA and RF2/PrfB on the glutamine residue of the universally conserved GGQ motif.</text>
</comment>
<evidence type="ECO:0000313" key="8">
    <source>
        <dbReference type="EMBL" id="TCS95574.1"/>
    </source>
</evidence>
<comment type="similarity">
    <text evidence="5">Belongs to the protein N5-glutamine methyltransferase family. PrmC subfamily.</text>
</comment>
<dbReference type="GO" id="GO:0032259">
    <property type="term" value="P:methylation"/>
    <property type="evidence" value="ECO:0007669"/>
    <property type="project" value="UniProtKB-KW"/>
</dbReference>
<comment type="catalytic activity">
    <reaction evidence="4 5">
        <text>L-glutaminyl-[peptide chain release factor] + S-adenosyl-L-methionine = N(5)-methyl-L-glutaminyl-[peptide chain release factor] + S-adenosyl-L-homocysteine + H(+)</text>
        <dbReference type="Rhea" id="RHEA:42896"/>
        <dbReference type="Rhea" id="RHEA-COMP:10271"/>
        <dbReference type="Rhea" id="RHEA-COMP:10272"/>
        <dbReference type="ChEBI" id="CHEBI:15378"/>
        <dbReference type="ChEBI" id="CHEBI:30011"/>
        <dbReference type="ChEBI" id="CHEBI:57856"/>
        <dbReference type="ChEBI" id="CHEBI:59789"/>
        <dbReference type="ChEBI" id="CHEBI:61891"/>
        <dbReference type="EC" id="2.1.1.297"/>
    </reaction>
</comment>
<feature type="domain" description="Release factor glutamine methyltransferase N-terminal" evidence="7">
    <location>
        <begin position="11"/>
        <end position="81"/>
    </location>
</feature>
<dbReference type="NCBIfam" id="TIGR00536">
    <property type="entry name" value="hemK_fam"/>
    <property type="match status" value="1"/>
</dbReference>
<evidence type="ECO:0000256" key="3">
    <source>
        <dbReference type="ARBA" id="ARBA00022691"/>
    </source>
</evidence>
<dbReference type="RefSeq" id="WP_165875786.1">
    <property type="nucleotide sequence ID" value="NZ_SMAG01000002.1"/>
</dbReference>
<dbReference type="InterPro" id="IPR040758">
    <property type="entry name" value="PrmC_N"/>
</dbReference>
<feature type="binding site" evidence="5">
    <location>
        <position position="197"/>
    </location>
    <ligand>
        <name>S-adenosyl-L-methionine</name>
        <dbReference type="ChEBI" id="CHEBI:59789"/>
    </ligand>
</feature>
<comment type="caution">
    <text evidence="8">The sequence shown here is derived from an EMBL/GenBank/DDBJ whole genome shotgun (WGS) entry which is preliminary data.</text>
</comment>
<dbReference type="Pfam" id="PF17827">
    <property type="entry name" value="PrmC_N"/>
    <property type="match status" value="1"/>
</dbReference>
<dbReference type="InterPro" id="IPR004556">
    <property type="entry name" value="HemK-like"/>
</dbReference>
<dbReference type="EC" id="2.1.1.297" evidence="5"/>
<dbReference type="HAMAP" id="MF_02126">
    <property type="entry name" value="RF_methyltr_PrmC"/>
    <property type="match status" value="1"/>
</dbReference>
<name>A0A4R3LB97_9BACL</name>
<dbReference type="EMBL" id="SMAG01000002">
    <property type="protein sequence ID" value="TCS95574.1"/>
    <property type="molecule type" value="Genomic_DNA"/>
</dbReference>
<dbReference type="SUPFAM" id="SSF53335">
    <property type="entry name" value="S-adenosyl-L-methionine-dependent methyltransferases"/>
    <property type="match status" value="1"/>
</dbReference>
<organism evidence="8 9">
    <name type="scientific">Hazenella coriacea</name>
    <dbReference type="NCBI Taxonomy" id="1179467"/>
    <lineage>
        <taxon>Bacteria</taxon>
        <taxon>Bacillati</taxon>
        <taxon>Bacillota</taxon>
        <taxon>Bacilli</taxon>
        <taxon>Bacillales</taxon>
        <taxon>Thermoactinomycetaceae</taxon>
        <taxon>Hazenella</taxon>
    </lineage>
</organism>
<evidence type="ECO:0000256" key="5">
    <source>
        <dbReference type="HAMAP-Rule" id="MF_02126"/>
    </source>
</evidence>